<dbReference type="SUPFAM" id="SSF56024">
    <property type="entry name" value="Phospholipase D/nuclease"/>
    <property type="match status" value="1"/>
</dbReference>
<name>A0ABR9JF48_9MICC</name>
<feature type="domain" description="PLD phosphodiesterase" evidence="1">
    <location>
        <begin position="123"/>
        <end position="153"/>
    </location>
</feature>
<dbReference type="RefSeq" id="WP_192595552.1">
    <property type="nucleotide sequence ID" value="NZ_BAAALJ010000002.1"/>
</dbReference>
<dbReference type="InterPro" id="IPR001736">
    <property type="entry name" value="PLipase_D/transphosphatidylase"/>
</dbReference>
<comment type="caution">
    <text evidence="4">The sequence shown here is derived from an EMBL/GenBank/DDBJ whole genome shotgun (WGS) entry which is preliminary data.</text>
</comment>
<sequence>MINRPDLVYAESQLARDVNRGFITAEGTGLGRYSPELVLNNRKMGSTVLRTIREQLRQSRSFFFSVAFVTPGALAMLKQDLLDFEGNGRIVTSNYLNFNAPNTFEDLLHLKDIGIDVEVGLHNSRAFHPKGYVFQHDKSVTALVGSANLTESALTRNHEWNMKVSAGPDSELAAQLSALIAHEFASTNPLSSSWIDAYRQDFDAVQPVVRPTSRINVVSVGEVDDPGSVGALRQEVRPNAMQVEALEAIEAMRLEGRRRALVISATGTGKTILSALDVLAASPKRLLFVAHREQILDKAMSEYQRVLGGDSEDFGKLVGNVKQLDRRYVFATVQSLAKREVLQQLSPTDFDYLLVDEVHRAGAATYRRVLDYLNPDFALGMTATPERNDGADIYELFGYNVAYEIRLDDALNAEMLSPFHYFGVADAVFEDGSTVSADTDLRRLTGATRASHITEAINNYSQQGVQIRGLVFCSRKDEAHALATELNEISINGRRLRTVALTGDDSIEEREDAVERLERGELDYILTVDIFNEGVDIPSINQIIMLRQTQSAIIFVQQLGRGLRKAPGKDHLTVIDFIGNYANNYLIPIALFGDKSMNKESLRKNLNSAEEDGVLPGMSSVRFDEIARARVLRAIAAAKMDHLRQLRSEIELLQQRLGRVPRLWDFVENDSVDPVVLATRLAHFPALLAKTIKASAGLLPAESRALSLLSHEVLPAKRLHEAVLLRRLLERDEVSDEDLQHALNQQDLPADPALLKSAQATFTLEGYNQGDRTRYGTPLAERTPGGNFRLVPQVVQAYRASSEFKDSVDDVLKTASHVNQAYLHDRPFTPGMRYSRRDAARLLGWDRSNASTMYGYRTDVASGQCPVFVTLHKGHDVEASVAYEDELINPSVLRWFTRSRRSLASGEVRAIVDNSVDLHVFVKRDDADGTDFFYLGQAQSEDAVETTMPDNGGMPLPVVRMLLRFNEPVPHSLYDYFHPTLTV</sequence>
<evidence type="ECO:0000259" key="2">
    <source>
        <dbReference type="PROSITE" id="PS51192"/>
    </source>
</evidence>
<feature type="domain" description="Helicase C-terminal" evidence="3">
    <location>
        <begin position="459"/>
        <end position="622"/>
    </location>
</feature>
<dbReference type="Gene3D" id="3.30.870.10">
    <property type="entry name" value="Endonuclease Chain A"/>
    <property type="match status" value="1"/>
</dbReference>
<dbReference type="InterPro" id="IPR027417">
    <property type="entry name" value="P-loop_NTPase"/>
</dbReference>
<keyword evidence="5" id="KW-1185">Reference proteome</keyword>
<evidence type="ECO:0000313" key="5">
    <source>
        <dbReference type="Proteomes" id="UP000643525"/>
    </source>
</evidence>
<keyword evidence="4" id="KW-0067">ATP-binding</keyword>
<dbReference type="EMBL" id="JADBED010000001">
    <property type="protein sequence ID" value="MBE1524558.1"/>
    <property type="molecule type" value="Genomic_DNA"/>
</dbReference>
<dbReference type="InterPro" id="IPR006935">
    <property type="entry name" value="Helicase/UvrB_N"/>
</dbReference>
<keyword evidence="4" id="KW-0378">Hydrolase</keyword>
<dbReference type="Gene3D" id="3.40.50.300">
    <property type="entry name" value="P-loop containing nucleotide triphosphate hydrolases"/>
    <property type="match status" value="2"/>
</dbReference>
<dbReference type="PANTHER" id="PTHR47396:SF1">
    <property type="entry name" value="ATP-DEPENDENT HELICASE IRC3-RELATED"/>
    <property type="match status" value="1"/>
</dbReference>
<dbReference type="SMART" id="SM00490">
    <property type="entry name" value="HELICc"/>
    <property type="match status" value="1"/>
</dbReference>
<keyword evidence="4" id="KW-0347">Helicase</keyword>
<evidence type="ECO:0000259" key="1">
    <source>
        <dbReference type="PROSITE" id="PS50035"/>
    </source>
</evidence>
<evidence type="ECO:0000259" key="3">
    <source>
        <dbReference type="PROSITE" id="PS51194"/>
    </source>
</evidence>
<dbReference type="SUPFAM" id="SSF52540">
    <property type="entry name" value="P-loop containing nucleoside triphosphate hydrolases"/>
    <property type="match status" value="1"/>
</dbReference>
<protein>
    <submittedName>
        <fullName evidence="4">Superfamily II DNA or RNA helicase</fullName>
    </submittedName>
</protein>
<dbReference type="CDD" id="cd09204">
    <property type="entry name" value="PLDc_N_DEXD_b2"/>
    <property type="match status" value="1"/>
</dbReference>
<reference evidence="4 5" key="1">
    <citation type="submission" date="2020-10" db="EMBL/GenBank/DDBJ databases">
        <title>Sequencing the genomes of 1000 actinobacteria strains.</title>
        <authorList>
            <person name="Klenk H.-P."/>
        </authorList>
    </citation>
    <scope>NUCLEOTIDE SEQUENCE [LARGE SCALE GENOMIC DNA]</scope>
    <source>
        <strain evidence="4 5">DSM 15666</strain>
    </source>
</reference>
<feature type="domain" description="Helicase ATP-binding" evidence="2">
    <location>
        <begin position="251"/>
        <end position="403"/>
    </location>
</feature>
<evidence type="ECO:0000313" key="4">
    <source>
        <dbReference type="EMBL" id="MBE1524558.1"/>
    </source>
</evidence>
<dbReference type="CDD" id="cd18032">
    <property type="entry name" value="DEXHc_RE_I_III_res"/>
    <property type="match status" value="1"/>
</dbReference>
<dbReference type="InterPro" id="IPR021835">
    <property type="entry name" value="DUF3427"/>
</dbReference>
<organism evidence="4 5">
    <name type="scientific">Nesterenkonia lutea</name>
    <dbReference type="NCBI Taxonomy" id="272919"/>
    <lineage>
        <taxon>Bacteria</taxon>
        <taxon>Bacillati</taxon>
        <taxon>Actinomycetota</taxon>
        <taxon>Actinomycetes</taxon>
        <taxon>Micrococcales</taxon>
        <taxon>Micrococcaceae</taxon>
        <taxon>Nesterenkonia</taxon>
    </lineage>
</organism>
<dbReference type="PROSITE" id="PS50035">
    <property type="entry name" value="PLD"/>
    <property type="match status" value="1"/>
</dbReference>
<dbReference type="InterPro" id="IPR025202">
    <property type="entry name" value="PLD-like_dom"/>
</dbReference>
<dbReference type="Pfam" id="PF11907">
    <property type="entry name" value="DUF3427"/>
    <property type="match status" value="1"/>
</dbReference>
<dbReference type="PROSITE" id="PS51194">
    <property type="entry name" value="HELICASE_CTER"/>
    <property type="match status" value="1"/>
</dbReference>
<dbReference type="Pfam" id="PF04851">
    <property type="entry name" value="ResIII"/>
    <property type="match status" value="1"/>
</dbReference>
<dbReference type="PROSITE" id="PS51192">
    <property type="entry name" value="HELICASE_ATP_BIND_1"/>
    <property type="match status" value="1"/>
</dbReference>
<keyword evidence="4" id="KW-0547">Nucleotide-binding</keyword>
<dbReference type="InterPro" id="IPR014001">
    <property type="entry name" value="Helicase_ATP-bd"/>
</dbReference>
<dbReference type="Pfam" id="PF00271">
    <property type="entry name" value="Helicase_C"/>
    <property type="match status" value="1"/>
</dbReference>
<dbReference type="GO" id="GO:0004386">
    <property type="term" value="F:helicase activity"/>
    <property type="evidence" value="ECO:0007669"/>
    <property type="project" value="UniProtKB-KW"/>
</dbReference>
<dbReference type="InterPro" id="IPR050742">
    <property type="entry name" value="Helicase_Restrict-Modif_Enz"/>
</dbReference>
<dbReference type="InterPro" id="IPR001650">
    <property type="entry name" value="Helicase_C-like"/>
</dbReference>
<proteinExistence type="predicted"/>
<dbReference type="Proteomes" id="UP000643525">
    <property type="component" value="Unassembled WGS sequence"/>
</dbReference>
<dbReference type="PANTHER" id="PTHR47396">
    <property type="entry name" value="TYPE I RESTRICTION ENZYME ECOKI R PROTEIN"/>
    <property type="match status" value="1"/>
</dbReference>
<dbReference type="Pfam" id="PF13091">
    <property type="entry name" value="PLDc_2"/>
    <property type="match status" value="1"/>
</dbReference>
<dbReference type="CDD" id="cd18799">
    <property type="entry name" value="SF2_C_EcoAI-like"/>
    <property type="match status" value="1"/>
</dbReference>
<accession>A0ABR9JF48</accession>
<dbReference type="Pfam" id="PF26350">
    <property type="entry name" value="DUF8090"/>
    <property type="match status" value="1"/>
</dbReference>
<gene>
    <name evidence="4" type="ORF">H4W27_001676</name>
</gene>
<dbReference type="SMART" id="SM00487">
    <property type="entry name" value="DEXDc"/>
    <property type="match status" value="1"/>
</dbReference>
<dbReference type="InterPro" id="IPR058403">
    <property type="entry name" value="DUF8090"/>
</dbReference>